<keyword evidence="2" id="KW-1185">Reference proteome</keyword>
<sequence>MLTFTPLLGAQSSSPASQSLLELDGGVKVLVDVGWDHSFDAVKLQELEKHVSTFSIVLLTHATIEHIGAYAHCCKHVPGFNRIPCYATTPVVNLGRTLMLDLYGSSPAAASMVPKDGIYSSPISETPGESPNLLLQPPTAEEIGSYFSLINPLKYSQPHQPIPSPFSPPLAGLTVTAYSAGHTLGGTIWHIQHGLESIVYASDWNLGRENFFPGAAWLSSGDGGEVLESLHRPTALICSSRGVERPEALARKDRDSRMISLIRETVAQGGKVLIPTDSTARVLEIAFLLNNTWRENLDGPHADTYKNARIYMASRSSSATVRYFQSMLEWMDDTVVRNAEAAMARGDAQGSGVNPLDWAHVRQIEKQGQVERILARSKPCVMLASDASLEWGFSAQALQDIAADSRNLVVLTEKIPQVNERRQGLGTQLWDFYQSQQGQESAQSGAKIVNSDGHSVELREEHTEALNADENMLYQQYLARQRQMHSNLQGDNTMNDDTTAELGDDQVSESSESSDEDEDVEHQGRAFNVSAQLTQNKRKIGLTEEELGVNVLLRSKNVHDYDVQNKRGREKMFPFVAHKSRNDDFGDLIKPEDYLRAEERDVVDGVDMRDGDAAKQDGAAVGQKRKWDEGTTAPGQKGRRPKEERTPNKKPKVEQRQEPDDIDAIIARATGEAGGAGGGSGSAAVNGDAQDSSSESDESEYEPEDSAPTGPQKVVFTTRSFKLNVRLAYVDFSGLFRLTDLQGLIGRINPTKLIVTAGNASETQLLADTCRAVENGAAVGEVFTPLNGESIDASVDTNAWTVKLTRQLVRRLNWKELGTDKPSIAAVSGILGSEPLDDGAAALEDEGAKKKLKLAKGGQRSSTDASSEVIAIPVLDLLGAQHLTAHHQRAAQPVHVGDLRLADIRAAVQSRGHTAELRGEGTLLVDGTVIVRKSPNSDGIELEAANAGLSVPSWRTMRKDGRLETEGTFYAVKQAIYDRLAVVAGA</sequence>
<dbReference type="EMBL" id="JAUTXU010000034">
    <property type="protein sequence ID" value="KAK3718005.1"/>
    <property type="molecule type" value="Genomic_DNA"/>
</dbReference>
<accession>A0ACC3NJY5</accession>
<gene>
    <name evidence="1" type="ORF">LTR37_005431</name>
</gene>
<reference evidence="1" key="1">
    <citation type="submission" date="2023-07" db="EMBL/GenBank/DDBJ databases">
        <title>Black Yeasts Isolated from many extreme environments.</title>
        <authorList>
            <person name="Coleine C."/>
            <person name="Stajich J.E."/>
            <person name="Selbmann L."/>
        </authorList>
    </citation>
    <scope>NUCLEOTIDE SEQUENCE</scope>
    <source>
        <strain evidence="1">CCFEE 5714</strain>
    </source>
</reference>
<evidence type="ECO:0000313" key="2">
    <source>
        <dbReference type="Proteomes" id="UP001281147"/>
    </source>
</evidence>
<dbReference type="Proteomes" id="UP001281147">
    <property type="component" value="Unassembled WGS sequence"/>
</dbReference>
<protein>
    <submittedName>
        <fullName evidence="1">Uncharacterized protein</fullName>
    </submittedName>
</protein>
<proteinExistence type="predicted"/>
<evidence type="ECO:0000313" key="1">
    <source>
        <dbReference type="EMBL" id="KAK3718005.1"/>
    </source>
</evidence>
<name>A0ACC3NJY5_9PEZI</name>
<comment type="caution">
    <text evidence="1">The sequence shown here is derived from an EMBL/GenBank/DDBJ whole genome shotgun (WGS) entry which is preliminary data.</text>
</comment>
<organism evidence="1 2">
    <name type="scientific">Vermiconidia calcicola</name>
    <dbReference type="NCBI Taxonomy" id="1690605"/>
    <lineage>
        <taxon>Eukaryota</taxon>
        <taxon>Fungi</taxon>
        <taxon>Dikarya</taxon>
        <taxon>Ascomycota</taxon>
        <taxon>Pezizomycotina</taxon>
        <taxon>Dothideomycetes</taxon>
        <taxon>Dothideomycetidae</taxon>
        <taxon>Mycosphaerellales</taxon>
        <taxon>Extremaceae</taxon>
        <taxon>Vermiconidia</taxon>
    </lineage>
</organism>